<dbReference type="Proteomes" id="UP000178254">
    <property type="component" value="Unassembled WGS sequence"/>
</dbReference>
<feature type="transmembrane region" description="Helical" evidence="1">
    <location>
        <begin position="35"/>
        <end position="52"/>
    </location>
</feature>
<accession>A0A1F6PEH4</accession>
<keyword evidence="1" id="KW-0812">Transmembrane</keyword>
<keyword evidence="1" id="KW-1133">Transmembrane helix</keyword>
<protein>
    <recommendedName>
        <fullName evidence="4">2TM domain-containing protein</fullName>
    </recommendedName>
</protein>
<evidence type="ECO:0000313" key="3">
    <source>
        <dbReference type="Proteomes" id="UP000178254"/>
    </source>
</evidence>
<proteinExistence type="predicted"/>
<reference evidence="2 3" key="1">
    <citation type="journal article" date="2016" name="Nat. Commun.">
        <title>Thousands of microbial genomes shed light on interconnected biogeochemical processes in an aquifer system.</title>
        <authorList>
            <person name="Anantharaman K."/>
            <person name="Brown C.T."/>
            <person name="Hug L.A."/>
            <person name="Sharon I."/>
            <person name="Castelle C.J."/>
            <person name="Probst A.J."/>
            <person name="Thomas B.C."/>
            <person name="Singh A."/>
            <person name="Wilkins M.J."/>
            <person name="Karaoz U."/>
            <person name="Brodie E.L."/>
            <person name="Williams K.H."/>
            <person name="Hubbard S.S."/>
            <person name="Banfield J.F."/>
        </authorList>
    </citation>
    <scope>NUCLEOTIDE SEQUENCE [LARGE SCALE GENOMIC DNA]</scope>
</reference>
<dbReference type="STRING" id="1798709.A2538_01160"/>
<dbReference type="AlphaFoldDB" id="A0A1F6PEH4"/>
<name>A0A1F6PEH4_9BACT</name>
<evidence type="ECO:0000313" key="2">
    <source>
        <dbReference type="EMBL" id="OGH94393.1"/>
    </source>
</evidence>
<organism evidence="2 3">
    <name type="scientific">Candidatus Magasanikbacteria bacterium RIFOXYD2_FULL_41_14</name>
    <dbReference type="NCBI Taxonomy" id="1798709"/>
    <lineage>
        <taxon>Bacteria</taxon>
        <taxon>Candidatus Magasanikiibacteriota</taxon>
    </lineage>
</organism>
<sequence length="88" mass="10324">MPTLEQLESEINEIKTRNQRVETDKAWETSIARKLVVAILTYLVIVIFFYSADLPRPWLNAIVPTSGFLLSTLTLPIFKNWWIKKFKK</sequence>
<dbReference type="EMBL" id="MFRE01000009">
    <property type="protein sequence ID" value="OGH94393.1"/>
    <property type="molecule type" value="Genomic_DNA"/>
</dbReference>
<evidence type="ECO:0000256" key="1">
    <source>
        <dbReference type="SAM" id="Phobius"/>
    </source>
</evidence>
<gene>
    <name evidence="2" type="ORF">A2538_01160</name>
</gene>
<evidence type="ECO:0008006" key="4">
    <source>
        <dbReference type="Google" id="ProtNLM"/>
    </source>
</evidence>
<comment type="caution">
    <text evidence="2">The sequence shown here is derived from an EMBL/GenBank/DDBJ whole genome shotgun (WGS) entry which is preliminary data.</text>
</comment>
<feature type="transmembrane region" description="Helical" evidence="1">
    <location>
        <begin position="58"/>
        <end position="78"/>
    </location>
</feature>
<keyword evidence="1" id="KW-0472">Membrane</keyword>